<evidence type="ECO:0000313" key="1">
    <source>
        <dbReference type="EMBL" id="RIW12254.1"/>
    </source>
</evidence>
<keyword evidence="2" id="KW-1185">Reference proteome</keyword>
<dbReference type="Proteomes" id="UP000283522">
    <property type="component" value="Unassembled WGS sequence"/>
</dbReference>
<dbReference type="EMBL" id="QXML01000015">
    <property type="protein sequence ID" value="RIW12254.1"/>
    <property type="molecule type" value="Genomic_DNA"/>
</dbReference>
<reference evidence="1 2" key="1">
    <citation type="submission" date="2018-09" db="EMBL/GenBank/DDBJ databases">
        <authorList>
            <person name="Wang X."/>
            <person name="Du Z."/>
        </authorList>
    </citation>
    <scope>NUCLEOTIDE SEQUENCE [LARGE SCALE GENOMIC DNA]</scope>
    <source>
        <strain evidence="1 2">N3</strain>
    </source>
</reference>
<accession>A0A418PM05</accession>
<protein>
    <submittedName>
        <fullName evidence="1">Uncharacterized protein</fullName>
    </submittedName>
</protein>
<name>A0A418PM05_9BACT</name>
<gene>
    <name evidence="1" type="ORF">D0X99_19420</name>
</gene>
<proteinExistence type="predicted"/>
<dbReference type="OrthoDB" id="1290266at2"/>
<dbReference type="RefSeq" id="WP_119479538.1">
    <property type="nucleotide sequence ID" value="NZ_QXML01000015.1"/>
</dbReference>
<sequence length="551" mass="63391">MIKACKAVFLLEGKVLDLQNVVDSRVEWTEEGCSFRFEAKEDFTISEFFIDIEFVDQIVLWRYLDYTWKRPGNDRLVANVHSPKILKLQSGLNVAATGTSGCWEYQPGSGHLRWFFYHPMLSPTMVYDQIDQRIFLRKQQITKGTVINNGLIAGKGKAEEWARTPLGFVPVVCFTDHSDFDTKANLEVQRALFSSLGIKVTKGFFLYDYTHKAANASFESEESRQELIDWDNEGNELAYHALSQSYRGNKSEDEFKTFESPKEINPVTCYIDHGFHPYNYTKQKLGEWNSWYTHMSEKGIRLIWNYLDAGEGNLYTVNQLNPHGFTLNCLKKSSQYFNSKGKKRSPKNELRNFLMYGVPEDILRTSKFLKGSLGAVKSKPGFKSIRGLAGDLTSLAKRLLSPKTIKEINKRRIEIFEINRFGTVFFKACNQKETDIQVFQTLSVRDFDIVFSEEALNRLQDESGLMIAHTYFAYTGENHEGRLFKGDSDDLREEAKAGLERLGEKIQKGQIWNPKISELAGFFKKFESITYIKEGEDLKISCFDGIKRSIE</sequence>
<dbReference type="AlphaFoldDB" id="A0A418PM05"/>
<comment type="caution">
    <text evidence="1">The sequence shown here is derived from an EMBL/GenBank/DDBJ whole genome shotgun (WGS) entry which is preliminary data.</text>
</comment>
<evidence type="ECO:0000313" key="2">
    <source>
        <dbReference type="Proteomes" id="UP000283522"/>
    </source>
</evidence>
<organism evidence="1 2">
    <name type="scientific">Algoriphagus lacus</name>
    <dbReference type="NCBI Taxonomy" id="2056311"/>
    <lineage>
        <taxon>Bacteria</taxon>
        <taxon>Pseudomonadati</taxon>
        <taxon>Bacteroidota</taxon>
        <taxon>Cytophagia</taxon>
        <taxon>Cytophagales</taxon>
        <taxon>Cyclobacteriaceae</taxon>
        <taxon>Algoriphagus</taxon>
    </lineage>
</organism>